<dbReference type="InterPro" id="IPR050351">
    <property type="entry name" value="BphY/WalK/GraS-like"/>
</dbReference>
<organism evidence="14 15">
    <name type="scientific">Bulleidia extructa W1219</name>
    <dbReference type="NCBI Taxonomy" id="679192"/>
    <lineage>
        <taxon>Bacteria</taxon>
        <taxon>Bacillati</taxon>
        <taxon>Bacillota</taxon>
        <taxon>Erysipelotrichia</taxon>
        <taxon>Erysipelotrichales</taxon>
        <taxon>Erysipelotrichaceae</taxon>
        <taxon>Bulleidia</taxon>
    </lineage>
</organism>
<dbReference type="AlphaFoldDB" id="D2MML6"/>
<sequence length="310" mass="36168">MIGLILLWLLTLFGIGYLYQVPLEFLVLMTLTLITLGIPLILFRYSSKYKIEKERKRLLKSDHLESIGFETVLPKKERELYQRYQELIQKVQSDNQKIQKENQAFFTMWVHEIKLPLSTLQLALEEEESNKLVLQSQLIKMNQLVDMMLMYAKQKDNQQDLVIREVKLDHIIRQSVQQLRPLFILNHISLELSEIKQSVLTDNKWLTFIINQILSNAIKYSPHGKIHIYEQNQELIIEDDGYGISQEDLPRVFEAGYTGQNGHQGQYSSGYGLYLVSLISHQLNHPIVIESMVGKGTKVHICFENKKVLL</sequence>
<evidence type="ECO:0000256" key="12">
    <source>
        <dbReference type="SAM" id="Phobius"/>
    </source>
</evidence>
<dbReference type="SMART" id="SM00387">
    <property type="entry name" value="HATPase_c"/>
    <property type="match status" value="1"/>
</dbReference>
<evidence type="ECO:0000256" key="6">
    <source>
        <dbReference type="ARBA" id="ARBA00022692"/>
    </source>
</evidence>
<dbReference type="InterPro" id="IPR036890">
    <property type="entry name" value="HATPase_C_sf"/>
</dbReference>
<evidence type="ECO:0000256" key="9">
    <source>
        <dbReference type="ARBA" id="ARBA00023012"/>
    </source>
</evidence>
<evidence type="ECO:0000256" key="7">
    <source>
        <dbReference type="ARBA" id="ARBA00022777"/>
    </source>
</evidence>
<reference evidence="15" key="1">
    <citation type="submission" date="2009-12" db="EMBL/GenBank/DDBJ databases">
        <title>Sequence of Clostridiales genomosp. BVAB3 str. UPII9-5.</title>
        <authorList>
            <person name="Madupu R."/>
            <person name="Durkin A.S."/>
            <person name="Torralba M."/>
            <person name="Methe B."/>
            <person name="Sutton G.G."/>
            <person name="Strausberg R.L."/>
            <person name="Nelson K.E."/>
        </authorList>
    </citation>
    <scope>NUCLEOTIDE SEQUENCE [LARGE SCALE GENOMIC DNA]</scope>
    <source>
        <strain evidence="15">W1219</strain>
    </source>
</reference>
<dbReference type="Proteomes" id="UP000005017">
    <property type="component" value="Unassembled WGS sequence"/>
</dbReference>
<dbReference type="InterPro" id="IPR003594">
    <property type="entry name" value="HATPase_dom"/>
</dbReference>
<dbReference type="Pfam" id="PF02518">
    <property type="entry name" value="HATPase_c"/>
    <property type="match status" value="1"/>
</dbReference>
<dbReference type="PROSITE" id="PS50109">
    <property type="entry name" value="HIS_KIN"/>
    <property type="match status" value="1"/>
</dbReference>
<keyword evidence="8 12" id="KW-1133">Transmembrane helix</keyword>
<comment type="catalytic activity">
    <reaction evidence="1">
        <text>ATP + protein L-histidine = ADP + protein N-phospho-L-histidine.</text>
        <dbReference type="EC" id="2.7.13.3"/>
    </reaction>
</comment>
<dbReference type="SUPFAM" id="SSF55874">
    <property type="entry name" value="ATPase domain of HSP90 chaperone/DNA topoisomerase II/histidine kinase"/>
    <property type="match status" value="1"/>
</dbReference>
<dbReference type="GO" id="GO:0005886">
    <property type="term" value="C:plasma membrane"/>
    <property type="evidence" value="ECO:0007669"/>
    <property type="project" value="UniProtKB-SubCell"/>
</dbReference>
<dbReference type="Gene3D" id="3.30.565.10">
    <property type="entry name" value="Histidine kinase-like ATPase, C-terminal domain"/>
    <property type="match status" value="1"/>
</dbReference>
<evidence type="ECO:0000256" key="10">
    <source>
        <dbReference type="ARBA" id="ARBA00023136"/>
    </source>
</evidence>
<evidence type="ECO:0000259" key="13">
    <source>
        <dbReference type="PROSITE" id="PS50109"/>
    </source>
</evidence>
<dbReference type="GO" id="GO:0004721">
    <property type="term" value="F:phosphoprotein phosphatase activity"/>
    <property type="evidence" value="ECO:0007669"/>
    <property type="project" value="TreeGrafter"/>
</dbReference>
<dbReference type="OrthoDB" id="9780487at2"/>
<comment type="subcellular location">
    <subcellularLocation>
        <location evidence="2">Cell membrane</location>
        <topology evidence="2">Multi-pass membrane protein</topology>
    </subcellularLocation>
</comment>
<accession>D2MML6</accession>
<name>D2MML6_9FIRM</name>
<keyword evidence="10 12" id="KW-0472">Membrane</keyword>
<evidence type="ECO:0000256" key="4">
    <source>
        <dbReference type="ARBA" id="ARBA00022475"/>
    </source>
</evidence>
<keyword evidence="6 12" id="KW-0812">Transmembrane</keyword>
<evidence type="ECO:0000256" key="1">
    <source>
        <dbReference type="ARBA" id="ARBA00000085"/>
    </source>
</evidence>
<keyword evidence="7 14" id="KW-0418">Kinase</keyword>
<dbReference type="GO" id="GO:0000155">
    <property type="term" value="F:phosphorelay sensor kinase activity"/>
    <property type="evidence" value="ECO:0007669"/>
    <property type="project" value="TreeGrafter"/>
</dbReference>
<keyword evidence="15" id="KW-1185">Reference proteome</keyword>
<evidence type="ECO:0000256" key="11">
    <source>
        <dbReference type="SAM" id="Coils"/>
    </source>
</evidence>
<dbReference type="STRING" id="679192.HMPREF9013_0999"/>
<keyword evidence="4" id="KW-1003">Cell membrane</keyword>
<evidence type="ECO:0000313" key="15">
    <source>
        <dbReference type="Proteomes" id="UP000005017"/>
    </source>
</evidence>
<gene>
    <name evidence="14" type="ORF">HMPREF9013_0999</name>
</gene>
<dbReference type="PANTHER" id="PTHR45453:SF2">
    <property type="entry name" value="HISTIDINE KINASE"/>
    <property type="match status" value="1"/>
</dbReference>
<feature type="domain" description="Histidine kinase" evidence="13">
    <location>
        <begin position="108"/>
        <end position="307"/>
    </location>
</feature>
<evidence type="ECO:0000256" key="2">
    <source>
        <dbReference type="ARBA" id="ARBA00004651"/>
    </source>
</evidence>
<evidence type="ECO:0000256" key="3">
    <source>
        <dbReference type="ARBA" id="ARBA00012438"/>
    </source>
</evidence>
<dbReference type="PANTHER" id="PTHR45453">
    <property type="entry name" value="PHOSPHATE REGULON SENSOR PROTEIN PHOR"/>
    <property type="match status" value="1"/>
</dbReference>
<evidence type="ECO:0000256" key="5">
    <source>
        <dbReference type="ARBA" id="ARBA00022679"/>
    </source>
</evidence>
<protein>
    <recommendedName>
        <fullName evidence="3">histidine kinase</fullName>
        <ecNumber evidence="3">2.7.13.3</ecNumber>
    </recommendedName>
</protein>
<evidence type="ECO:0000313" key="14">
    <source>
        <dbReference type="EMBL" id="EFC06292.1"/>
    </source>
</evidence>
<feature type="coiled-coil region" evidence="11">
    <location>
        <begin position="81"/>
        <end position="137"/>
    </location>
</feature>
<dbReference type="RefSeq" id="WP_006626637.1">
    <property type="nucleotide sequence ID" value="NZ_ADFR01000002.1"/>
</dbReference>
<dbReference type="EMBL" id="ADFR01000002">
    <property type="protein sequence ID" value="EFC06292.1"/>
    <property type="molecule type" value="Genomic_DNA"/>
</dbReference>
<evidence type="ECO:0000256" key="8">
    <source>
        <dbReference type="ARBA" id="ARBA00022989"/>
    </source>
</evidence>
<comment type="caution">
    <text evidence="14">The sequence shown here is derived from an EMBL/GenBank/DDBJ whole genome shotgun (WGS) entry which is preliminary data.</text>
</comment>
<proteinExistence type="predicted"/>
<dbReference type="InterPro" id="IPR005467">
    <property type="entry name" value="His_kinase_dom"/>
</dbReference>
<keyword evidence="5" id="KW-0808">Transferase</keyword>
<feature type="transmembrane region" description="Helical" evidence="12">
    <location>
        <begin position="28"/>
        <end position="47"/>
    </location>
</feature>
<dbReference type="GO" id="GO:0016036">
    <property type="term" value="P:cellular response to phosphate starvation"/>
    <property type="evidence" value="ECO:0007669"/>
    <property type="project" value="TreeGrafter"/>
</dbReference>
<keyword evidence="11" id="KW-0175">Coiled coil</keyword>
<dbReference type="EC" id="2.7.13.3" evidence="3"/>
<dbReference type="eggNOG" id="COG2205">
    <property type="taxonomic scope" value="Bacteria"/>
</dbReference>
<keyword evidence="9" id="KW-0902">Two-component regulatory system</keyword>